<dbReference type="GO" id="GO:0004556">
    <property type="term" value="F:alpha-amylase activity"/>
    <property type="evidence" value="ECO:0007669"/>
    <property type="project" value="UniProtKB-UniRule"/>
</dbReference>
<dbReference type="OrthoDB" id="9043248at2"/>
<protein>
    <recommendedName>
        <fullName evidence="3">Alpha-amylase</fullName>
        <ecNumber evidence="3">3.2.1.1</ecNumber>
    </recommendedName>
</protein>
<dbReference type="Gene3D" id="3.20.20.80">
    <property type="entry name" value="Glycosidases"/>
    <property type="match status" value="1"/>
</dbReference>
<evidence type="ECO:0000259" key="4">
    <source>
        <dbReference type="SMART" id="SM00642"/>
    </source>
</evidence>
<keyword evidence="3" id="KW-0378">Hydrolase</keyword>
<keyword evidence="5" id="KW-0808">Transferase</keyword>
<evidence type="ECO:0000256" key="3">
    <source>
        <dbReference type="RuleBase" id="RU361134"/>
    </source>
</evidence>
<dbReference type="GO" id="GO:0005975">
    <property type="term" value="P:carbohydrate metabolic process"/>
    <property type="evidence" value="ECO:0007669"/>
    <property type="project" value="InterPro"/>
</dbReference>
<keyword evidence="6" id="KW-1185">Reference proteome</keyword>
<accession>A0A1H0QTL3</accession>
<dbReference type="SUPFAM" id="SSF51445">
    <property type="entry name" value="(Trans)glycosidases"/>
    <property type="match status" value="1"/>
</dbReference>
<dbReference type="PANTHER" id="PTHR10357:SF219">
    <property type="entry name" value="MALTOSE ALPHA-D-GLUCOSYLTRANSFERASE"/>
    <property type="match status" value="1"/>
</dbReference>
<evidence type="ECO:0000256" key="2">
    <source>
        <dbReference type="RuleBase" id="RU003615"/>
    </source>
</evidence>
<dbReference type="AlphaFoldDB" id="A0A1H0QTL3"/>
<comment type="similarity">
    <text evidence="1 2">Belongs to the glycosyl hydrolase 13 family.</text>
</comment>
<dbReference type="EC" id="3.2.1.1" evidence="3"/>
<dbReference type="RefSeq" id="WP_090477496.1">
    <property type="nucleotide sequence ID" value="NZ_LT629710.1"/>
</dbReference>
<dbReference type="EMBL" id="LT629710">
    <property type="protein sequence ID" value="SDP20099.1"/>
    <property type="molecule type" value="Genomic_DNA"/>
</dbReference>
<dbReference type="InterPro" id="IPR006046">
    <property type="entry name" value="Alpha_amylase"/>
</dbReference>
<name>A0A1H0QTL3_9ACTN</name>
<keyword evidence="3" id="KW-0326">Glycosidase</keyword>
<feature type="domain" description="Glycosyl hydrolase family 13 catalytic" evidence="4">
    <location>
        <begin position="13"/>
        <end position="434"/>
    </location>
</feature>
<dbReference type="Pfam" id="PF00128">
    <property type="entry name" value="Alpha-amylase"/>
    <property type="match status" value="2"/>
</dbReference>
<proteinExistence type="inferred from homology"/>
<evidence type="ECO:0000313" key="5">
    <source>
        <dbReference type="EMBL" id="SDP20099.1"/>
    </source>
</evidence>
<dbReference type="SMART" id="SM00642">
    <property type="entry name" value="Aamy"/>
    <property type="match status" value="1"/>
</dbReference>
<dbReference type="Gene3D" id="3.90.400.10">
    <property type="entry name" value="Oligo-1,6-glucosidase, Domain 2"/>
    <property type="match status" value="1"/>
</dbReference>
<keyword evidence="3" id="KW-0119">Carbohydrate metabolism</keyword>
<reference evidence="5 6" key="1">
    <citation type="submission" date="2016-10" db="EMBL/GenBank/DDBJ databases">
        <authorList>
            <person name="de Groot N.N."/>
        </authorList>
    </citation>
    <scope>NUCLEOTIDE SEQUENCE [LARGE SCALE GENOMIC DNA]</scope>
    <source>
        <strain evidence="6">P4-7,KCTC 19426,CECT 7604</strain>
    </source>
</reference>
<dbReference type="PANTHER" id="PTHR10357">
    <property type="entry name" value="ALPHA-AMYLASE FAMILY MEMBER"/>
    <property type="match status" value="1"/>
</dbReference>
<organism evidence="5 6">
    <name type="scientific">Nakamurella panacisegetis</name>
    <dbReference type="NCBI Taxonomy" id="1090615"/>
    <lineage>
        <taxon>Bacteria</taxon>
        <taxon>Bacillati</taxon>
        <taxon>Actinomycetota</taxon>
        <taxon>Actinomycetes</taxon>
        <taxon>Nakamurellales</taxon>
        <taxon>Nakamurellaceae</taxon>
        <taxon>Nakamurella</taxon>
    </lineage>
</organism>
<dbReference type="Proteomes" id="UP000198741">
    <property type="component" value="Chromosome I"/>
</dbReference>
<sequence>MSGRWYKEAVVYCIQVDMFADSDGDGCGDLPGLIGRLDYLSRLGVSCLWLNPVHPSPQRDQGYDVSDYYNVDPRIGDLGDFAELTFQASERGIRIIIDLVVNHTSDQHPWFRSARSSRTSPYRDWYIWSEQEPADRRQGIVFPGEQTETWSWDEEAGEWFFHRFYDFQPDLNWSNPAVRAEIRKVMSFWLQMGVSGFRIDAAPFVLELVNAGQPTTLDFSILDDWRQNVQWRSGEAILLCEANVGPGEIDKYTGSTAEGPNDRAHMLFSFLLNARLWLALARKSAEPIIESLSALPPLQDMAQWASFLRNHDELDLSRLTDEQRSDVFKAFAPKPDMQLYGRGIRRRLAPMLGGNRRRIELAYSLQFSMPGTPVLRYGEEIGMGDDLSLPGRDAIRTPMQWDDGPSGGFSTAVDPLVAPVTMTGAYGARRVNVRALQRDPDSLLRWFEQLISTVRECPEIGVGTWSVLDVPSVPAVLVHRFDAPEGSMVLLHNLGDAPVVVDIGPQEGTDRPWEMFADGPYRRPTAQLRRLELNGLGYRWIRLRHGRSM</sequence>
<dbReference type="InterPro" id="IPR045857">
    <property type="entry name" value="O16G_dom_2"/>
</dbReference>
<evidence type="ECO:0000256" key="1">
    <source>
        <dbReference type="ARBA" id="ARBA00008061"/>
    </source>
</evidence>
<gene>
    <name evidence="5" type="ORF">SAMN04515671_3228</name>
</gene>
<dbReference type="GO" id="GO:0016740">
    <property type="term" value="F:transferase activity"/>
    <property type="evidence" value="ECO:0007669"/>
    <property type="project" value="UniProtKB-KW"/>
</dbReference>
<dbReference type="GO" id="GO:0043169">
    <property type="term" value="F:cation binding"/>
    <property type="evidence" value="ECO:0007669"/>
    <property type="project" value="InterPro"/>
</dbReference>
<comment type="catalytic activity">
    <reaction evidence="3">
        <text>Endohydrolysis of (1-&gt;4)-alpha-D-glucosidic linkages in polysaccharides containing three or more (1-&gt;4)-alpha-linked D-glucose units.</text>
        <dbReference type="EC" id="3.2.1.1"/>
    </reaction>
</comment>
<dbReference type="STRING" id="1090615.SAMN04515671_3228"/>
<dbReference type="InterPro" id="IPR017853">
    <property type="entry name" value="GH"/>
</dbReference>
<dbReference type="InterPro" id="IPR006047">
    <property type="entry name" value="GH13_cat_dom"/>
</dbReference>
<dbReference type="CDD" id="cd11334">
    <property type="entry name" value="AmyAc_TreS"/>
    <property type="match status" value="1"/>
</dbReference>
<dbReference type="PRINTS" id="PR00110">
    <property type="entry name" value="ALPHAAMYLASE"/>
</dbReference>
<evidence type="ECO:0000313" key="6">
    <source>
        <dbReference type="Proteomes" id="UP000198741"/>
    </source>
</evidence>